<evidence type="ECO:0000259" key="7">
    <source>
        <dbReference type="Pfam" id="PF15951"/>
    </source>
</evidence>
<organism evidence="8 9">
    <name type="scientific">Sphenodon punctatus</name>
    <name type="common">Tuatara</name>
    <name type="synonym">Hatteria punctata</name>
    <dbReference type="NCBI Taxonomy" id="8508"/>
    <lineage>
        <taxon>Eukaryota</taxon>
        <taxon>Metazoa</taxon>
        <taxon>Chordata</taxon>
        <taxon>Craniata</taxon>
        <taxon>Vertebrata</taxon>
        <taxon>Euteleostomi</taxon>
        <taxon>Lepidosauria</taxon>
        <taxon>Sphenodontia</taxon>
        <taxon>Sphenodontidae</taxon>
        <taxon>Sphenodon</taxon>
    </lineage>
</organism>
<dbReference type="PANTHER" id="PTHR45776:SF3">
    <property type="entry name" value="TRANSCRIPTION FACTOR E3"/>
    <property type="match status" value="1"/>
</dbReference>
<evidence type="ECO:0000256" key="3">
    <source>
        <dbReference type="ARBA" id="ARBA00023125"/>
    </source>
</evidence>
<feature type="region of interest" description="Disordered" evidence="6">
    <location>
        <begin position="1"/>
        <end position="61"/>
    </location>
</feature>
<protein>
    <recommendedName>
        <fullName evidence="7">MiT/TFE transcription factors N-terminal domain-containing protein</fullName>
    </recommendedName>
</protein>
<evidence type="ECO:0000256" key="5">
    <source>
        <dbReference type="ARBA" id="ARBA00023242"/>
    </source>
</evidence>
<reference evidence="8" key="1">
    <citation type="submission" date="2025-08" db="UniProtKB">
        <authorList>
            <consortium name="Ensembl"/>
        </authorList>
    </citation>
    <scope>IDENTIFICATION</scope>
</reference>
<dbReference type="InterPro" id="IPR031867">
    <property type="entry name" value="MiT/TFE_N"/>
</dbReference>
<dbReference type="Proteomes" id="UP000694392">
    <property type="component" value="Unplaced"/>
</dbReference>
<keyword evidence="9" id="KW-1185">Reference proteome</keyword>
<reference evidence="8" key="2">
    <citation type="submission" date="2025-09" db="UniProtKB">
        <authorList>
            <consortium name="Ensembl"/>
        </authorList>
    </citation>
    <scope>IDENTIFICATION</scope>
</reference>
<dbReference type="GO" id="GO:0000981">
    <property type="term" value="F:DNA-binding transcription factor activity, RNA polymerase II-specific"/>
    <property type="evidence" value="ECO:0007669"/>
    <property type="project" value="TreeGrafter"/>
</dbReference>
<keyword evidence="3" id="KW-0238">DNA-binding</keyword>
<keyword evidence="4" id="KW-0804">Transcription</keyword>
<dbReference type="PANTHER" id="PTHR45776">
    <property type="entry name" value="MIP04163P"/>
    <property type="match status" value="1"/>
</dbReference>
<dbReference type="GO" id="GO:0000978">
    <property type="term" value="F:RNA polymerase II cis-regulatory region sequence-specific DNA binding"/>
    <property type="evidence" value="ECO:0007669"/>
    <property type="project" value="TreeGrafter"/>
</dbReference>
<accession>A0A8D0GLT4</accession>
<dbReference type="Pfam" id="PF15951">
    <property type="entry name" value="MITF_TFEB_C_3_N"/>
    <property type="match status" value="1"/>
</dbReference>
<sequence>MGSGKLASQALAGEGPGPPGQSPQGASAPEGHHQQQQPPAPLGVPGSAPNSPMALLNIGSSSEKEIDDVIDEIISLESSFNDDLLNYGGLHPSNTLPVSGNILDIYSNEGMMESVINVSNSCPAELPNIKREIPGMQLCCREQGGGSVGGAVLQGAG</sequence>
<evidence type="ECO:0000313" key="9">
    <source>
        <dbReference type="Proteomes" id="UP000694392"/>
    </source>
</evidence>
<keyword evidence="2" id="KW-0805">Transcription regulation</keyword>
<dbReference type="Ensembl" id="ENSSPUT00000007629.1">
    <property type="protein sequence ID" value="ENSSPUP00000007158.1"/>
    <property type="gene ID" value="ENSSPUG00000005543.1"/>
</dbReference>
<evidence type="ECO:0000256" key="1">
    <source>
        <dbReference type="ARBA" id="ARBA00004123"/>
    </source>
</evidence>
<feature type="domain" description="MiT/TFE transcription factors N-terminal" evidence="7">
    <location>
        <begin position="18"/>
        <end position="71"/>
    </location>
</feature>
<evidence type="ECO:0000256" key="6">
    <source>
        <dbReference type="SAM" id="MobiDB-lite"/>
    </source>
</evidence>
<dbReference type="AlphaFoldDB" id="A0A8D0GLT4"/>
<dbReference type="GeneTree" id="ENSGT00940000157503"/>
<comment type="subcellular location">
    <subcellularLocation>
        <location evidence="1">Nucleus</location>
    </subcellularLocation>
</comment>
<name>A0A8D0GLT4_SPHPU</name>
<evidence type="ECO:0000313" key="8">
    <source>
        <dbReference type="Ensembl" id="ENSSPUP00000007158.1"/>
    </source>
</evidence>
<dbReference type="GO" id="GO:0005634">
    <property type="term" value="C:nucleus"/>
    <property type="evidence" value="ECO:0007669"/>
    <property type="project" value="UniProtKB-SubCell"/>
</dbReference>
<evidence type="ECO:0000256" key="2">
    <source>
        <dbReference type="ARBA" id="ARBA00023015"/>
    </source>
</evidence>
<proteinExistence type="predicted"/>
<keyword evidence="5" id="KW-0539">Nucleus</keyword>
<evidence type="ECO:0000256" key="4">
    <source>
        <dbReference type="ARBA" id="ARBA00023163"/>
    </source>
</evidence>